<feature type="non-terminal residue" evidence="1">
    <location>
        <position position="49"/>
    </location>
</feature>
<name>X1RA19_9ZZZZ</name>
<sequence length="49" mass="5779">MNQEKKQKQVQPTSKKVEESLSYAVEVRDKEGRVIQRISAPSRSYVQQW</sequence>
<organism evidence="1">
    <name type="scientific">marine sediment metagenome</name>
    <dbReference type="NCBI Taxonomy" id="412755"/>
    <lineage>
        <taxon>unclassified sequences</taxon>
        <taxon>metagenomes</taxon>
        <taxon>ecological metagenomes</taxon>
    </lineage>
</organism>
<accession>X1RA19</accession>
<evidence type="ECO:0000313" key="1">
    <source>
        <dbReference type="EMBL" id="GAI77408.1"/>
    </source>
</evidence>
<gene>
    <name evidence="1" type="ORF">S12H4_24376</name>
</gene>
<reference evidence="1" key="1">
    <citation type="journal article" date="2014" name="Front. Microbiol.">
        <title>High frequency of phylogenetically diverse reductive dehalogenase-homologous genes in deep subseafloor sedimentary metagenomes.</title>
        <authorList>
            <person name="Kawai M."/>
            <person name="Futagami T."/>
            <person name="Toyoda A."/>
            <person name="Takaki Y."/>
            <person name="Nishi S."/>
            <person name="Hori S."/>
            <person name="Arai W."/>
            <person name="Tsubouchi T."/>
            <person name="Morono Y."/>
            <person name="Uchiyama I."/>
            <person name="Ito T."/>
            <person name="Fujiyama A."/>
            <person name="Inagaki F."/>
            <person name="Takami H."/>
        </authorList>
    </citation>
    <scope>NUCLEOTIDE SEQUENCE</scope>
    <source>
        <strain evidence="1">Expedition CK06-06</strain>
    </source>
</reference>
<dbReference type="AlphaFoldDB" id="X1RA19"/>
<proteinExistence type="predicted"/>
<protein>
    <submittedName>
        <fullName evidence="1">Uncharacterized protein</fullName>
    </submittedName>
</protein>
<comment type="caution">
    <text evidence="1">The sequence shown here is derived from an EMBL/GenBank/DDBJ whole genome shotgun (WGS) entry which is preliminary data.</text>
</comment>
<dbReference type="EMBL" id="BARW01013213">
    <property type="protein sequence ID" value="GAI77408.1"/>
    <property type="molecule type" value="Genomic_DNA"/>
</dbReference>